<evidence type="ECO:0000313" key="3">
    <source>
        <dbReference type="EMBL" id="KAK7539746.1"/>
    </source>
</evidence>
<evidence type="ECO:0000313" key="4">
    <source>
        <dbReference type="Proteomes" id="UP001360953"/>
    </source>
</evidence>
<dbReference type="SUPFAM" id="SSF51197">
    <property type="entry name" value="Clavaminate synthase-like"/>
    <property type="match status" value="1"/>
</dbReference>
<reference evidence="3 4" key="1">
    <citation type="submission" date="2024-04" db="EMBL/GenBank/DDBJ databases">
        <title>Phyllosticta paracitricarpa is synonymous to the EU quarantine fungus P. citricarpa based on phylogenomic analyses.</title>
        <authorList>
            <consortium name="Lawrence Berkeley National Laboratory"/>
            <person name="Van ingen-buijs V.A."/>
            <person name="Van westerhoven A.C."/>
            <person name="Haridas S."/>
            <person name="Skiadas P."/>
            <person name="Martin F."/>
            <person name="Groenewald J.Z."/>
            <person name="Crous P.W."/>
            <person name="Seidl M.F."/>
        </authorList>
    </citation>
    <scope>NUCLEOTIDE SEQUENCE [LARGE SCALE GENOMIC DNA]</scope>
    <source>
        <strain evidence="3 4">CPC 17464</strain>
    </source>
</reference>
<evidence type="ECO:0000256" key="1">
    <source>
        <dbReference type="SAM" id="MobiDB-lite"/>
    </source>
</evidence>
<dbReference type="GeneID" id="92036865"/>
<dbReference type="Proteomes" id="UP001360953">
    <property type="component" value="Unassembled WGS sequence"/>
</dbReference>
<dbReference type="InterPro" id="IPR041667">
    <property type="entry name" value="Cupin_8"/>
</dbReference>
<name>A0ABR1LYX7_9PEZI</name>
<feature type="compositionally biased region" description="Pro residues" evidence="1">
    <location>
        <begin position="439"/>
        <end position="454"/>
    </location>
</feature>
<dbReference type="PANTHER" id="PTHR12461">
    <property type="entry name" value="HYPOXIA-INDUCIBLE FACTOR 1 ALPHA INHIBITOR-RELATED"/>
    <property type="match status" value="1"/>
</dbReference>
<dbReference type="Pfam" id="PF13621">
    <property type="entry name" value="Cupin_8"/>
    <property type="match status" value="1"/>
</dbReference>
<dbReference type="SMART" id="SM00558">
    <property type="entry name" value="JmjC"/>
    <property type="match status" value="1"/>
</dbReference>
<sequence>MQMKRRPLVLPPPTTTTTTTNGEDQGLRDGEEKSSDSNGPKDNGTPDKRTTKTTNAETTRIRITRTTAAALPVPTPSSQPPQLSLPNLNHTPSPLTRSTISSLLRAHLSTTLAPSDALHACGASVTALLPSQPRAVLRVAHAKLHAFPFKDVPACWLRAWSEACLWECVRVLWVAGGDDGGAAAAEDDDDEEDEEEEEEEEWLNAVIRVLDMGLILAGGVGREDVYAWVFAALEVLLDADDAYDEDYSRRERRSEREHGDGRPRKRRKVDRTWTCPPAFPPSTRPPPALRNPIPRVDARQFGFDAFQAHLDEGKHTNADTPTPLILTNALSHWPATSSPTRLWSNPRYLLRRTLGGRRLVPVEIGRSYTDEGWGQRIMSVREFVRRYVFCDDDDEEEKDEGGEKKQKGYLAQHDLLSQIPRLRADIAAPDYCYTVPPNTQTPPPSSHPPNPSSPSHPDFPLLHAWLGPARTISPLHTDPYHNLLAQVVGAKYVRLYAPSAAVKTRGVGADGVDLGNTGVVDVHEAMSVERSERSERREPGETSERSEKEQSEGSQDGDAKREAFEAQHPGFLSLPCCDCVLGAGEVLYVPRGWWHYVESLAASFSVSFWWDRIDEVSGGDGEYEGDG</sequence>
<feature type="compositionally biased region" description="Pro residues" evidence="1">
    <location>
        <begin position="277"/>
        <end position="289"/>
    </location>
</feature>
<evidence type="ECO:0000259" key="2">
    <source>
        <dbReference type="PROSITE" id="PS51184"/>
    </source>
</evidence>
<accession>A0ABR1LYX7</accession>
<organism evidence="3 4">
    <name type="scientific">Phyllosticta citribraziliensis</name>
    <dbReference type="NCBI Taxonomy" id="989973"/>
    <lineage>
        <taxon>Eukaryota</taxon>
        <taxon>Fungi</taxon>
        <taxon>Dikarya</taxon>
        <taxon>Ascomycota</taxon>
        <taxon>Pezizomycotina</taxon>
        <taxon>Dothideomycetes</taxon>
        <taxon>Dothideomycetes incertae sedis</taxon>
        <taxon>Botryosphaeriales</taxon>
        <taxon>Phyllostictaceae</taxon>
        <taxon>Phyllosticta</taxon>
    </lineage>
</organism>
<feature type="compositionally biased region" description="Basic and acidic residues" evidence="1">
    <location>
        <begin position="521"/>
        <end position="561"/>
    </location>
</feature>
<feature type="compositionally biased region" description="Basic and acidic residues" evidence="1">
    <location>
        <begin position="247"/>
        <end position="262"/>
    </location>
</feature>
<feature type="domain" description="JmjC" evidence="2">
    <location>
        <begin position="408"/>
        <end position="627"/>
    </location>
</feature>
<feature type="region of interest" description="Disordered" evidence="1">
    <location>
        <begin position="247"/>
        <end position="290"/>
    </location>
</feature>
<dbReference type="InterPro" id="IPR003347">
    <property type="entry name" value="JmjC_dom"/>
</dbReference>
<proteinExistence type="predicted"/>
<dbReference type="PROSITE" id="PS51184">
    <property type="entry name" value="JMJC"/>
    <property type="match status" value="1"/>
</dbReference>
<feature type="region of interest" description="Disordered" evidence="1">
    <location>
        <begin position="433"/>
        <end position="456"/>
    </location>
</feature>
<gene>
    <name evidence="3" type="ORF">J3D65DRAFT_693388</name>
</gene>
<dbReference type="PANTHER" id="PTHR12461:SF101">
    <property type="entry name" value="TRNA WYBUTOSINE-SYNTHESIZING PROTEIN 4"/>
    <property type="match status" value="1"/>
</dbReference>
<keyword evidence="4" id="KW-1185">Reference proteome</keyword>
<dbReference type="RefSeq" id="XP_066657017.1">
    <property type="nucleotide sequence ID" value="XM_066803959.1"/>
</dbReference>
<dbReference type="EMBL" id="JBBPEH010000004">
    <property type="protein sequence ID" value="KAK7539746.1"/>
    <property type="molecule type" value="Genomic_DNA"/>
</dbReference>
<feature type="region of interest" description="Disordered" evidence="1">
    <location>
        <begin position="513"/>
        <end position="561"/>
    </location>
</feature>
<comment type="caution">
    <text evidence="3">The sequence shown here is derived from an EMBL/GenBank/DDBJ whole genome shotgun (WGS) entry which is preliminary data.</text>
</comment>
<feature type="region of interest" description="Disordered" evidence="1">
    <location>
        <begin position="1"/>
        <end position="92"/>
    </location>
</feature>
<feature type="compositionally biased region" description="Basic and acidic residues" evidence="1">
    <location>
        <begin position="25"/>
        <end position="35"/>
    </location>
</feature>
<dbReference type="Gene3D" id="2.60.120.650">
    <property type="entry name" value="Cupin"/>
    <property type="match status" value="1"/>
</dbReference>
<protein>
    <recommendedName>
        <fullName evidence="2">JmjC domain-containing protein</fullName>
    </recommendedName>
</protein>